<feature type="domain" description="RNA polymerase sigma-70 region 2" evidence="2">
    <location>
        <begin position="6"/>
        <end position="70"/>
    </location>
</feature>
<dbReference type="InterPro" id="IPR032710">
    <property type="entry name" value="NTF2-like_dom_sf"/>
</dbReference>
<dbReference type="PANTHER" id="PTHR30173">
    <property type="entry name" value="SIGMA 19 FACTOR"/>
    <property type="match status" value="1"/>
</dbReference>
<dbReference type="NCBIfam" id="TIGR02957">
    <property type="entry name" value="SigX4"/>
    <property type="match status" value="1"/>
</dbReference>
<sequence length="300" mass="33204">MPHRQFETHRPRLFALAYRMLGTRAEAEDVVQDVYLRWHDAAPAALDSAEAWLVTVTTRAAIDRLRAAQRERAHYVGPWLAEPIALDALPGSQPGPDQQYEFAQDVSVAFLAVLERLGVEERAAFLLHEVFDNDYREIAAMLGKSEAACRQMVHRARERVRAGRPRFAITPEHHRALLARFAEAARGGGLDTLRALFADDAVLVSDGGGKAVAALRPLQGAARIARLYHVLARQRSQMREAFRIVEFNGEPGLLHWLNGQLVTAYSVVGDGERIHALYAIRNPEKLAGLIGIDGALSQAV</sequence>
<evidence type="ECO:0000259" key="3">
    <source>
        <dbReference type="Pfam" id="PF08281"/>
    </source>
</evidence>
<dbReference type="SUPFAM" id="SSF88659">
    <property type="entry name" value="Sigma3 and sigma4 domains of RNA polymerase sigma factors"/>
    <property type="match status" value="1"/>
</dbReference>
<feature type="domain" description="RNA polymerase sigma factor 70 region 4 type 2" evidence="3">
    <location>
        <begin position="109"/>
        <end position="159"/>
    </location>
</feature>
<dbReference type="InterPro" id="IPR014284">
    <property type="entry name" value="RNA_pol_sigma-70_dom"/>
</dbReference>
<dbReference type="Gene3D" id="3.10.450.50">
    <property type="match status" value="1"/>
</dbReference>
<accession>A0ABQ6BXB7</accession>
<dbReference type="InterPro" id="IPR013325">
    <property type="entry name" value="RNA_pol_sigma_r2"/>
</dbReference>
<dbReference type="SUPFAM" id="SSF88946">
    <property type="entry name" value="Sigma2 domain of RNA polymerase sigma factors"/>
    <property type="match status" value="1"/>
</dbReference>
<comment type="subunit">
    <text evidence="1">Interacts transiently with the RNA polymerase catalytic core formed by RpoA, RpoB, RpoC and RpoZ (2 alpha, 1 beta, 1 beta' and 1 omega subunit) to form the RNA polymerase holoenzyme that can initiate transcription.</text>
</comment>
<dbReference type="InterPro" id="IPR007627">
    <property type="entry name" value="RNA_pol_sigma70_r2"/>
</dbReference>
<keyword evidence="5" id="KW-1185">Reference proteome</keyword>
<dbReference type="PANTHER" id="PTHR30173:SF36">
    <property type="entry name" value="ECF RNA POLYMERASE SIGMA FACTOR SIGJ"/>
    <property type="match status" value="1"/>
</dbReference>
<protein>
    <submittedName>
        <fullName evidence="4">RNA polymerase subunit sigma-24</fullName>
    </submittedName>
</protein>
<dbReference type="InterPro" id="IPR036388">
    <property type="entry name" value="WH-like_DNA-bd_sf"/>
</dbReference>
<organism evidence="4 5">
    <name type="scientific">Chitiniphilus shinanonensis</name>
    <dbReference type="NCBI Taxonomy" id="553088"/>
    <lineage>
        <taxon>Bacteria</taxon>
        <taxon>Pseudomonadati</taxon>
        <taxon>Pseudomonadota</taxon>
        <taxon>Betaproteobacteria</taxon>
        <taxon>Neisseriales</taxon>
        <taxon>Chitinibacteraceae</taxon>
        <taxon>Chitiniphilus</taxon>
    </lineage>
</organism>
<dbReference type="Proteomes" id="UP001156836">
    <property type="component" value="Unassembled WGS sequence"/>
</dbReference>
<dbReference type="Gene3D" id="1.10.1740.10">
    <property type="match status" value="1"/>
</dbReference>
<dbReference type="EMBL" id="BSOZ01000036">
    <property type="protein sequence ID" value="GLS05141.1"/>
    <property type="molecule type" value="Genomic_DNA"/>
</dbReference>
<name>A0ABQ6BXB7_9NEIS</name>
<dbReference type="InterPro" id="IPR013249">
    <property type="entry name" value="RNA_pol_sigma70_r4_t2"/>
</dbReference>
<dbReference type="InterPro" id="IPR014303">
    <property type="entry name" value="RNA_pol_sigma-70_ECF"/>
</dbReference>
<dbReference type="InterPro" id="IPR013324">
    <property type="entry name" value="RNA_pol_sigma_r3/r4-like"/>
</dbReference>
<dbReference type="InterPro" id="IPR052704">
    <property type="entry name" value="ECF_Sigma-70_Domain"/>
</dbReference>
<reference evidence="5" key="1">
    <citation type="journal article" date="2019" name="Int. J. Syst. Evol. Microbiol.">
        <title>The Global Catalogue of Microorganisms (GCM) 10K type strain sequencing project: providing services to taxonomists for standard genome sequencing and annotation.</title>
        <authorList>
            <consortium name="The Broad Institute Genomics Platform"/>
            <consortium name="The Broad Institute Genome Sequencing Center for Infectious Disease"/>
            <person name="Wu L."/>
            <person name="Ma J."/>
        </authorList>
    </citation>
    <scope>NUCLEOTIDE SEQUENCE [LARGE SCALE GENOMIC DNA]</scope>
    <source>
        <strain evidence="5">NBRC 104970</strain>
    </source>
</reference>
<dbReference type="NCBIfam" id="TIGR02937">
    <property type="entry name" value="sigma70-ECF"/>
    <property type="match status" value="1"/>
</dbReference>
<gene>
    <name evidence="4" type="ORF">GCM10007860_22910</name>
</gene>
<proteinExistence type="predicted"/>
<dbReference type="Pfam" id="PF08281">
    <property type="entry name" value="Sigma70_r4_2"/>
    <property type="match status" value="1"/>
</dbReference>
<dbReference type="SUPFAM" id="SSF54427">
    <property type="entry name" value="NTF2-like"/>
    <property type="match status" value="1"/>
</dbReference>
<dbReference type="NCBIfam" id="NF007214">
    <property type="entry name" value="PRK09636.1"/>
    <property type="match status" value="1"/>
</dbReference>
<evidence type="ECO:0000313" key="5">
    <source>
        <dbReference type="Proteomes" id="UP001156836"/>
    </source>
</evidence>
<evidence type="ECO:0000256" key="1">
    <source>
        <dbReference type="ARBA" id="ARBA00011344"/>
    </source>
</evidence>
<dbReference type="RefSeq" id="WP_018749402.1">
    <property type="nucleotide sequence ID" value="NZ_BAABUF010000023.1"/>
</dbReference>
<dbReference type="Gene3D" id="1.10.10.10">
    <property type="entry name" value="Winged helix-like DNA-binding domain superfamily/Winged helix DNA-binding domain"/>
    <property type="match status" value="1"/>
</dbReference>
<evidence type="ECO:0000313" key="4">
    <source>
        <dbReference type="EMBL" id="GLS05141.1"/>
    </source>
</evidence>
<dbReference type="Pfam" id="PF04542">
    <property type="entry name" value="Sigma70_r2"/>
    <property type="match status" value="1"/>
</dbReference>
<evidence type="ECO:0000259" key="2">
    <source>
        <dbReference type="Pfam" id="PF04542"/>
    </source>
</evidence>
<comment type="caution">
    <text evidence="4">The sequence shown here is derived from an EMBL/GenBank/DDBJ whole genome shotgun (WGS) entry which is preliminary data.</text>
</comment>